<evidence type="ECO:0000256" key="3">
    <source>
        <dbReference type="ARBA" id="ARBA00024344"/>
    </source>
</evidence>
<dbReference type="InterPro" id="IPR012347">
    <property type="entry name" value="Ferritin-like"/>
</dbReference>
<dbReference type="InterPro" id="IPR012851">
    <property type="entry name" value="Spore_coat_CotF-like"/>
</dbReference>
<dbReference type="Pfam" id="PF07875">
    <property type="entry name" value="Coat_F"/>
    <property type="match status" value="1"/>
</dbReference>
<sequence>MELDDILKNAGGKTDELIATELLVSSKATVRAYAVALTETVNPEIRDMLKRQMSQALNQHARITDYMVAHDMLHPFDLEKQVKKDKKKLKRTRKILAKSAQPKSRNFRMHRRRIEV</sequence>
<evidence type="ECO:0000313" key="4">
    <source>
        <dbReference type="EMBL" id="TVT28835.1"/>
    </source>
</evidence>
<organism evidence="4 5">
    <name type="scientific">Salinicoccus cyprini</name>
    <dbReference type="NCBI Taxonomy" id="2493691"/>
    <lineage>
        <taxon>Bacteria</taxon>
        <taxon>Bacillati</taxon>
        <taxon>Bacillota</taxon>
        <taxon>Bacilli</taxon>
        <taxon>Bacillales</taxon>
        <taxon>Staphylococcaceae</taxon>
        <taxon>Salinicoccus</taxon>
    </lineage>
</organism>
<keyword evidence="5" id="KW-1185">Reference proteome</keyword>
<comment type="caution">
    <text evidence="4">The sequence shown here is derived from an EMBL/GenBank/DDBJ whole genome shotgun (WGS) entry which is preliminary data.</text>
</comment>
<accession>A0A558AX47</accession>
<dbReference type="PANTHER" id="PTHR39183:SF1">
    <property type="entry name" value="SPORE COAT PROTEIN F-LIKE PROTEIN YHCQ"/>
    <property type="match status" value="1"/>
</dbReference>
<reference evidence="4 5" key="1">
    <citation type="submission" date="2019-07" db="EMBL/GenBank/DDBJ databases">
        <title>Salinicoccus cyprini sp. nov., isolated from gastro-intestinal tract of mirror carp, Cyprinus carpio var. specularis, collected from Gobind Sagar Reservoir, Himachal Pradesh, India.</title>
        <authorList>
            <person name="Talwar C."/>
            <person name="Singh A.K."/>
            <person name="Lal R."/>
            <person name="Negi R.K."/>
        </authorList>
    </citation>
    <scope>NUCLEOTIDE SEQUENCE [LARGE SCALE GENOMIC DNA]</scope>
    <source>
        <strain evidence="4 5">CT19</strain>
    </source>
</reference>
<keyword evidence="4" id="KW-0946">Virion</keyword>
<protein>
    <submittedName>
        <fullName evidence="4">Spore coat protein</fullName>
    </submittedName>
</protein>
<dbReference type="Gene3D" id="1.20.1260.10">
    <property type="match status" value="1"/>
</dbReference>
<keyword evidence="1" id="KW-0749">Sporulation</keyword>
<dbReference type="RefSeq" id="WP_145284354.1">
    <property type="nucleotide sequence ID" value="NZ_VMSJ01000001.1"/>
</dbReference>
<dbReference type="OrthoDB" id="1930261at2"/>
<gene>
    <name evidence="4" type="ORF">FO441_00725</name>
</gene>
<evidence type="ECO:0000313" key="5">
    <source>
        <dbReference type="Proteomes" id="UP000315103"/>
    </source>
</evidence>
<dbReference type="AlphaFoldDB" id="A0A558AX47"/>
<dbReference type="GO" id="GO:0030435">
    <property type="term" value="P:sporulation resulting in formation of a cellular spore"/>
    <property type="evidence" value="ECO:0007669"/>
    <property type="project" value="UniProtKB-KW"/>
</dbReference>
<dbReference type="PANTHER" id="PTHR39183">
    <property type="entry name" value="SPORE COAT PROTEIN F-LIKE PROTEIN YHCQ"/>
    <property type="match status" value="1"/>
</dbReference>
<name>A0A558AX47_9STAP</name>
<comment type="similarity">
    <text evidence="3">Belongs to the CotF family.</text>
</comment>
<dbReference type="EMBL" id="VMSJ01000001">
    <property type="protein sequence ID" value="TVT28835.1"/>
    <property type="molecule type" value="Genomic_DNA"/>
</dbReference>
<evidence type="ECO:0000256" key="1">
    <source>
        <dbReference type="ARBA" id="ARBA00022969"/>
    </source>
</evidence>
<comment type="subcellular location">
    <subcellularLocation>
        <location evidence="2">Spore coat</location>
    </subcellularLocation>
</comment>
<proteinExistence type="inferred from homology"/>
<evidence type="ECO:0000256" key="2">
    <source>
        <dbReference type="ARBA" id="ARBA00024325"/>
    </source>
</evidence>
<dbReference type="Proteomes" id="UP000315103">
    <property type="component" value="Unassembled WGS sequence"/>
</dbReference>
<keyword evidence="4" id="KW-0167">Capsid protein</keyword>